<dbReference type="AlphaFoldDB" id="A0A6J1NN09"/>
<name>A0A6J1NN09_BICAN</name>
<dbReference type="PROSITE" id="PS51029">
    <property type="entry name" value="MADF"/>
    <property type="match status" value="1"/>
</dbReference>
<organism evidence="3 4">
    <name type="scientific">Bicyclus anynana</name>
    <name type="common">Squinting bush brown butterfly</name>
    <dbReference type="NCBI Taxonomy" id="110368"/>
    <lineage>
        <taxon>Eukaryota</taxon>
        <taxon>Metazoa</taxon>
        <taxon>Ecdysozoa</taxon>
        <taxon>Arthropoda</taxon>
        <taxon>Hexapoda</taxon>
        <taxon>Insecta</taxon>
        <taxon>Pterygota</taxon>
        <taxon>Neoptera</taxon>
        <taxon>Endopterygota</taxon>
        <taxon>Lepidoptera</taxon>
        <taxon>Glossata</taxon>
        <taxon>Ditrysia</taxon>
        <taxon>Papilionoidea</taxon>
        <taxon>Nymphalidae</taxon>
        <taxon>Satyrinae</taxon>
        <taxon>Satyrini</taxon>
        <taxon>Mycalesina</taxon>
        <taxon>Bicyclus</taxon>
    </lineage>
</organism>
<dbReference type="RefSeq" id="XP_023946298.2">
    <property type="nucleotide sequence ID" value="XM_024090530.2"/>
</dbReference>
<dbReference type="GO" id="GO:0003677">
    <property type="term" value="F:DNA binding"/>
    <property type="evidence" value="ECO:0007669"/>
    <property type="project" value="InterPro"/>
</dbReference>
<dbReference type="InterPro" id="IPR039353">
    <property type="entry name" value="TF_Adf1"/>
</dbReference>
<sequence length="246" mass="28600">MKKTMMFHEKLDIKLIRLVKDNPVLYDHNHVKYMDFNSREVAWQKIGDELKRSAADCKVRWINIRDVYRRILRKSLEIGARQKCYKYENEIAFLRPFYKDVTLPIEEFESDDRSNNGNEDCGDIGIPDSENSDECDRKPKLTMPKTSKKKRKKRYSEVVVDPVSTPSFSEVTVPTEFDASDPVDAFLISIGATLKTFSPYHLNLAKSKIFSVVQEHDLQQIVQKDQQSEGTPHDIKITTTEAIYMQ</sequence>
<dbReference type="SMART" id="SM00595">
    <property type="entry name" value="MADF"/>
    <property type="match status" value="1"/>
</dbReference>
<reference evidence="4" key="1">
    <citation type="submission" date="2025-08" db="UniProtKB">
        <authorList>
            <consortium name="RefSeq"/>
        </authorList>
    </citation>
    <scope>IDENTIFICATION</scope>
</reference>
<dbReference type="PANTHER" id="PTHR12243:SF67">
    <property type="entry name" value="COREPRESSOR OF PANGOLIN, ISOFORM A-RELATED"/>
    <property type="match status" value="1"/>
</dbReference>
<dbReference type="GeneID" id="112051752"/>
<gene>
    <name evidence="4" type="primary">LOC112051752</name>
</gene>
<dbReference type="OrthoDB" id="10262320at2759"/>
<feature type="region of interest" description="Disordered" evidence="1">
    <location>
        <begin position="109"/>
        <end position="156"/>
    </location>
</feature>
<dbReference type="Pfam" id="PF10545">
    <property type="entry name" value="MADF_DNA_bdg"/>
    <property type="match status" value="1"/>
</dbReference>
<dbReference type="PANTHER" id="PTHR12243">
    <property type="entry name" value="MADF DOMAIN TRANSCRIPTION FACTOR"/>
    <property type="match status" value="1"/>
</dbReference>
<accession>A0A6J1NN09</accession>
<dbReference type="InterPro" id="IPR006578">
    <property type="entry name" value="MADF-dom"/>
</dbReference>
<dbReference type="Pfam" id="PF02944">
    <property type="entry name" value="BESS"/>
    <property type="match status" value="1"/>
</dbReference>
<keyword evidence="3" id="KW-1185">Reference proteome</keyword>
<proteinExistence type="predicted"/>
<dbReference type="KEGG" id="bany:112051752"/>
<evidence type="ECO:0000313" key="4">
    <source>
        <dbReference type="RefSeq" id="XP_023946298.2"/>
    </source>
</evidence>
<evidence type="ECO:0000259" key="2">
    <source>
        <dbReference type="PROSITE" id="PS51029"/>
    </source>
</evidence>
<protein>
    <submittedName>
        <fullName evidence="4">Uncharacterized protein LOC112051752</fullName>
    </submittedName>
</protein>
<evidence type="ECO:0000256" key="1">
    <source>
        <dbReference type="SAM" id="MobiDB-lite"/>
    </source>
</evidence>
<evidence type="ECO:0000313" key="3">
    <source>
        <dbReference type="Proteomes" id="UP001652582"/>
    </source>
</evidence>
<dbReference type="Proteomes" id="UP001652582">
    <property type="component" value="Chromosome 25"/>
</dbReference>
<feature type="domain" description="MADF" evidence="2">
    <location>
        <begin position="14"/>
        <end position="99"/>
    </location>
</feature>
<dbReference type="InterPro" id="IPR004210">
    <property type="entry name" value="BESS_motif"/>
</dbReference>